<gene>
    <name evidence="4" type="ORF">F6J89_06325</name>
</gene>
<organism evidence="4">
    <name type="scientific">Symploca sp. SIO1C4</name>
    <dbReference type="NCBI Taxonomy" id="2607765"/>
    <lineage>
        <taxon>Bacteria</taxon>
        <taxon>Bacillati</taxon>
        <taxon>Cyanobacteriota</taxon>
        <taxon>Cyanophyceae</taxon>
        <taxon>Coleofasciculales</taxon>
        <taxon>Coleofasciculaceae</taxon>
        <taxon>Symploca</taxon>
    </lineage>
</organism>
<name>A0A6B3N274_9CYAN</name>
<evidence type="ECO:0000313" key="4">
    <source>
        <dbReference type="EMBL" id="NER27249.1"/>
    </source>
</evidence>
<comment type="caution">
    <text evidence="4">The sequence shown here is derived from an EMBL/GenBank/DDBJ whole genome shotgun (WGS) entry which is preliminary data.</text>
</comment>
<keyword evidence="2" id="KW-0597">Phosphoprotein</keyword>
<sequence>MNQPTTQANPKSPLTTEVIQEWLITNIAEQIEAEVDEIDISERLDSYGLDSAQAMLLAAKLEEFLGFELSPTLVWHYPTIEAFSERLAEESQDVDSRVLEQVDSDKLAQILSAIEQLSTEEVYTAVATEKQLIKEKNFND</sequence>
<dbReference type="InterPro" id="IPR036736">
    <property type="entry name" value="ACP-like_sf"/>
</dbReference>
<dbReference type="GO" id="GO:0031177">
    <property type="term" value="F:phosphopantetheine binding"/>
    <property type="evidence" value="ECO:0007669"/>
    <property type="project" value="InterPro"/>
</dbReference>
<dbReference type="InterPro" id="IPR020806">
    <property type="entry name" value="PKS_PP-bd"/>
</dbReference>
<dbReference type="SUPFAM" id="SSF47336">
    <property type="entry name" value="ACP-like"/>
    <property type="match status" value="1"/>
</dbReference>
<dbReference type="Gene3D" id="1.10.1200.10">
    <property type="entry name" value="ACP-like"/>
    <property type="match status" value="1"/>
</dbReference>
<dbReference type="SMART" id="SM00823">
    <property type="entry name" value="PKS_PP"/>
    <property type="match status" value="1"/>
</dbReference>
<evidence type="ECO:0000259" key="3">
    <source>
        <dbReference type="PROSITE" id="PS50075"/>
    </source>
</evidence>
<evidence type="ECO:0000256" key="2">
    <source>
        <dbReference type="ARBA" id="ARBA00022553"/>
    </source>
</evidence>
<protein>
    <submittedName>
        <fullName evidence="4">Acyl carrier protein</fullName>
    </submittedName>
</protein>
<dbReference type="InterPro" id="IPR009081">
    <property type="entry name" value="PP-bd_ACP"/>
</dbReference>
<dbReference type="AlphaFoldDB" id="A0A6B3N274"/>
<reference evidence="4" key="1">
    <citation type="submission" date="2019-11" db="EMBL/GenBank/DDBJ databases">
        <title>Genomic insights into an expanded diversity of filamentous marine cyanobacteria reveals the extraordinary biosynthetic potential of Moorea and Okeania.</title>
        <authorList>
            <person name="Ferreira Leao T."/>
            <person name="Wang M."/>
            <person name="Moss N."/>
            <person name="Da Silva R."/>
            <person name="Sanders J."/>
            <person name="Nurk S."/>
            <person name="Gurevich A."/>
            <person name="Humphrey G."/>
            <person name="Reher R."/>
            <person name="Zhu Q."/>
            <person name="Belda-Ferre P."/>
            <person name="Glukhov E."/>
            <person name="Rex R."/>
            <person name="Dorrestein P.C."/>
            <person name="Knight R."/>
            <person name="Pevzner P."/>
            <person name="Gerwick W.H."/>
            <person name="Gerwick L."/>
        </authorList>
    </citation>
    <scope>NUCLEOTIDE SEQUENCE</scope>
    <source>
        <strain evidence="4">SIO1C4</strain>
    </source>
</reference>
<dbReference type="PROSITE" id="PS50075">
    <property type="entry name" value="CARRIER"/>
    <property type="match status" value="1"/>
</dbReference>
<proteinExistence type="predicted"/>
<keyword evidence="1" id="KW-0596">Phosphopantetheine</keyword>
<evidence type="ECO:0000256" key="1">
    <source>
        <dbReference type="ARBA" id="ARBA00022450"/>
    </source>
</evidence>
<accession>A0A6B3N274</accession>
<dbReference type="EMBL" id="JAAHFQ010000084">
    <property type="protein sequence ID" value="NER27249.1"/>
    <property type="molecule type" value="Genomic_DNA"/>
</dbReference>
<dbReference type="Pfam" id="PF00550">
    <property type="entry name" value="PP-binding"/>
    <property type="match status" value="1"/>
</dbReference>
<feature type="domain" description="Carrier" evidence="3">
    <location>
        <begin position="17"/>
        <end position="91"/>
    </location>
</feature>